<comment type="caution">
    <text evidence="3">The sequence shown here is derived from an EMBL/GenBank/DDBJ whole genome shotgun (WGS) entry which is preliminary data.</text>
</comment>
<feature type="region of interest" description="Disordered" evidence="1">
    <location>
        <begin position="168"/>
        <end position="187"/>
    </location>
</feature>
<dbReference type="PANTHER" id="PTHR14326:SF15">
    <property type="entry name" value="OS06G0130200 PROTEIN"/>
    <property type="match status" value="1"/>
</dbReference>
<evidence type="ECO:0000256" key="1">
    <source>
        <dbReference type="SAM" id="MobiDB-lite"/>
    </source>
</evidence>
<dbReference type="InterPro" id="IPR027330">
    <property type="entry name" value="TPX2_central_dom"/>
</dbReference>
<dbReference type="Pfam" id="PF12214">
    <property type="entry name" value="TPX2_importin"/>
    <property type="match status" value="1"/>
</dbReference>
<evidence type="ECO:0000259" key="2">
    <source>
        <dbReference type="Pfam" id="PF12214"/>
    </source>
</evidence>
<dbReference type="GO" id="GO:0005880">
    <property type="term" value="C:nuclear microtubule"/>
    <property type="evidence" value="ECO:0007669"/>
    <property type="project" value="TreeGrafter"/>
</dbReference>
<dbReference type="PANTHER" id="PTHR14326">
    <property type="entry name" value="TARGETING PROTEIN FOR XKLP2"/>
    <property type="match status" value="1"/>
</dbReference>
<name>A0AAN7LWG4_TRANT</name>
<dbReference type="GO" id="GO:0008017">
    <property type="term" value="F:microtubule binding"/>
    <property type="evidence" value="ECO:0007669"/>
    <property type="project" value="TreeGrafter"/>
</dbReference>
<accession>A0AAN7LWG4</accession>
<dbReference type="AlphaFoldDB" id="A0AAN7LWG4"/>
<dbReference type="GO" id="GO:0005819">
    <property type="term" value="C:spindle"/>
    <property type="evidence" value="ECO:0007669"/>
    <property type="project" value="InterPro"/>
</dbReference>
<dbReference type="GO" id="GO:0030295">
    <property type="term" value="F:protein kinase activator activity"/>
    <property type="evidence" value="ECO:0007669"/>
    <property type="project" value="TreeGrafter"/>
</dbReference>
<sequence>MKDEEMEVEGFYVVHEVDLDYEYDAPWFFDFTREESLAEARQVERWFESAKSYPPSPFVGNLFLRDKSLLGSYNTSLSNGSGGVREVCQVIQASMEGEMKGHMILDGGIFGIIQNEGLSDITDHHKGLNKGSRFCTRELSGQMIRKATNSIKSRSSTLMKPTASMLAKQNKLSQVSSSRSNMQTSRTKERIMYTSGTETQAAKRHKIEGGHVLKAVEAKLPINFTHKASKKDGVINNTHVKLRITVPREPDLETVQGDQRIKPKNIDEMDGSTGVVRRFKARPLNRKILDAPQFPLSQKSIPRLPEFRLFHLKTSERAMQHTFASSSVHYTESNKELSNNGGISVQENGNNWAERISALGSSRKDGFNFKSHPLNKKILSRNFQEFSFHTGRRTEHDLPIELFNKLSLKSDLQESNSSHSQTMVASQPPCLPEKLVLSKNQGIPKAALEDWTGT</sequence>
<dbReference type="InterPro" id="IPR009675">
    <property type="entry name" value="TPX2_fam"/>
</dbReference>
<keyword evidence="4" id="KW-1185">Reference proteome</keyword>
<feature type="compositionally biased region" description="Polar residues" evidence="1">
    <location>
        <begin position="170"/>
        <end position="185"/>
    </location>
</feature>
<dbReference type="GO" id="GO:0060236">
    <property type="term" value="P:regulation of mitotic spindle organization"/>
    <property type="evidence" value="ECO:0007669"/>
    <property type="project" value="InterPro"/>
</dbReference>
<dbReference type="Proteomes" id="UP001346149">
    <property type="component" value="Unassembled WGS sequence"/>
</dbReference>
<gene>
    <name evidence="3" type="ORF">SAY86_012255</name>
</gene>
<reference evidence="3 4" key="1">
    <citation type="journal article" date="2023" name="Hortic Res">
        <title>Pangenome of water caltrop reveals structural variations and asymmetric subgenome divergence after allopolyploidization.</title>
        <authorList>
            <person name="Zhang X."/>
            <person name="Chen Y."/>
            <person name="Wang L."/>
            <person name="Yuan Y."/>
            <person name="Fang M."/>
            <person name="Shi L."/>
            <person name="Lu R."/>
            <person name="Comes H.P."/>
            <person name="Ma Y."/>
            <person name="Chen Y."/>
            <person name="Huang G."/>
            <person name="Zhou Y."/>
            <person name="Zheng Z."/>
            <person name="Qiu Y."/>
        </authorList>
    </citation>
    <scope>NUCLEOTIDE SEQUENCE [LARGE SCALE GENOMIC DNA]</scope>
    <source>
        <strain evidence="3">F231</strain>
    </source>
</reference>
<dbReference type="GO" id="GO:0090307">
    <property type="term" value="P:mitotic spindle assembly"/>
    <property type="evidence" value="ECO:0007669"/>
    <property type="project" value="TreeGrafter"/>
</dbReference>
<proteinExistence type="predicted"/>
<organism evidence="3 4">
    <name type="scientific">Trapa natans</name>
    <name type="common">Water chestnut</name>
    <dbReference type="NCBI Taxonomy" id="22666"/>
    <lineage>
        <taxon>Eukaryota</taxon>
        <taxon>Viridiplantae</taxon>
        <taxon>Streptophyta</taxon>
        <taxon>Embryophyta</taxon>
        <taxon>Tracheophyta</taxon>
        <taxon>Spermatophyta</taxon>
        <taxon>Magnoliopsida</taxon>
        <taxon>eudicotyledons</taxon>
        <taxon>Gunneridae</taxon>
        <taxon>Pentapetalae</taxon>
        <taxon>rosids</taxon>
        <taxon>malvids</taxon>
        <taxon>Myrtales</taxon>
        <taxon>Lythraceae</taxon>
        <taxon>Trapa</taxon>
    </lineage>
</organism>
<dbReference type="EMBL" id="JAXQNO010000007">
    <property type="protein sequence ID" value="KAK4794261.1"/>
    <property type="molecule type" value="Genomic_DNA"/>
</dbReference>
<evidence type="ECO:0000313" key="3">
    <source>
        <dbReference type="EMBL" id="KAK4794261.1"/>
    </source>
</evidence>
<protein>
    <recommendedName>
        <fullName evidence="2">TPX2 central domain-containing protein</fullName>
    </recommendedName>
</protein>
<evidence type="ECO:0000313" key="4">
    <source>
        <dbReference type="Proteomes" id="UP001346149"/>
    </source>
</evidence>
<feature type="domain" description="TPX2 central" evidence="2">
    <location>
        <begin position="242"/>
        <end position="381"/>
    </location>
</feature>